<feature type="compositionally biased region" description="Basic and acidic residues" evidence="1">
    <location>
        <begin position="259"/>
        <end position="269"/>
    </location>
</feature>
<feature type="compositionally biased region" description="Polar residues" evidence="1">
    <location>
        <begin position="230"/>
        <end position="258"/>
    </location>
</feature>
<feature type="region of interest" description="Disordered" evidence="1">
    <location>
        <begin position="41"/>
        <end position="405"/>
    </location>
</feature>
<dbReference type="EMBL" id="KV428177">
    <property type="protein sequence ID" value="KZT34527.1"/>
    <property type="molecule type" value="Genomic_DNA"/>
</dbReference>
<evidence type="ECO:0000259" key="2">
    <source>
        <dbReference type="Pfam" id="PF20149"/>
    </source>
</evidence>
<feature type="compositionally biased region" description="Polar residues" evidence="1">
    <location>
        <begin position="298"/>
        <end position="315"/>
    </location>
</feature>
<dbReference type="Proteomes" id="UP000076798">
    <property type="component" value="Unassembled WGS sequence"/>
</dbReference>
<reference evidence="3 4" key="1">
    <citation type="journal article" date="2016" name="Mol. Biol. Evol.">
        <title>Comparative Genomics of Early-Diverging Mushroom-Forming Fungi Provides Insights into the Origins of Lignocellulose Decay Capabilities.</title>
        <authorList>
            <person name="Nagy L.G."/>
            <person name="Riley R."/>
            <person name="Tritt A."/>
            <person name="Adam C."/>
            <person name="Daum C."/>
            <person name="Floudas D."/>
            <person name="Sun H."/>
            <person name="Yadav J.S."/>
            <person name="Pangilinan J."/>
            <person name="Larsson K.H."/>
            <person name="Matsuura K."/>
            <person name="Barry K."/>
            <person name="Labutti K."/>
            <person name="Kuo R."/>
            <person name="Ohm R.A."/>
            <person name="Bhattacharya S.S."/>
            <person name="Shirouzu T."/>
            <person name="Yoshinaga Y."/>
            <person name="Martin F.M."/>
            <person name="Grigoriev I.V."/>
            <person name="Hibbett D.S."/>
        </authorList>
    </citation>
    <scope>NUCLEOTIDE SEQUENCE [LARGE SCALE GENOMIC DNA]</scope>
    <source>
        <strain evidence="3 4">HHB10207 ss-3</strain>
    </source>
</reference>
<evidence type="ECO:0000256" key="1">
    <source>
        <dbReference type="SAM" id="MobiDB-lite"/>
    </source>
</evidence>
<protein>
    <recommendedName>
        <fullName evidence="2">DUF6532 domain-containing protein</fullName>
    </recommendedName>
</protein>
<feature type="compositionally biased region" description="Low complexity" evidence="1">
    <location>
        <begin position="139"/>
        <end position="151"/>
    </location>
</feature>
<sequence>MPFDPHLEPTRKSGRLAGVPARTEKGDLFVDHAIAKRNTRTAVKISRQGSNANRQKVAEAVADDDGSSDIEMQVPKSKGKGRNTISSEVDDEEPDSGVRGVYESTFKSVPHKKKSDQKDTPKIPSTFASLESSQGGVQSHASRASSASQKSGNREEAFLGSARNSEKTPNPNPRVPVVGESTSDPIFSSTPPRPTGHRESSSTREADTHRQSTPRSFGEVPSQNHRDSDGASTTDRTGNPASKPLSTPSTRRAQSTANHDGRSQTRDRSQTPAITPRRDQNRSVSPRRSQHQDRNRYCETQAQSEGRQRRSQSVASYRLSAGSQVGDDRPRGRAKSRPLFLDGATEELAASEDGDEEDIEDGNGEDIADESERESVLMEDDVDEVGEWDNEEDETIGEGTRTTRRASEYMPYPTSIKPYYIQAETGLKVPRRNPRYTTGKVNRGHYHSQFHGQFGKAWKFFGFKLLSQCLYPDPDMARRFAIESWCEAGKRCYPPTNYGYDDNILKNVSTIGCLDDYWILIIILAHSSFDKIEQRGSQLRGELKTAAKAQLGHYGIIKSRSKKIMRKNRALMKPLIELGQFTFEANNAIMYANPALAAILRQAVFKKGRLGEYFQEEFELDVRFELIAAAATAMEHILDEYVNGFFTKVKWSSERYLGVWESHLQALDDLANHGSNPVQTSKKLCKRIMKDVFIDLNPWRHRVRNRKARYSEDAIKRAADAMAQIVDSDDEPDNGMLED</sequence>
<feature type="compositionally biased region" description="Basic and acidic residues" evidence="1">
    <location>
        <begin position="1"/>
        <end position="11"/>
    </location>
</feature>
<dbReference type="STRING" id="1314776.A0A165ZQ94"/>
<evidence type="ECO:0000313" key="3">
    <source>
        <dbReference type="EMBL" id="KZT34527.1"/>
    </source>
</evidence>
<dbReference type="OrthoDB" id="3257342at2759"/>
<gene>
    <name evidence="3" type="ORF">SISSUDRAFT_1131788</name>
</gene>
<dbReference type="AlphaFoldDB" id="A0A165ZQ94"/>
<dbReference type="Pfam" id="PF20149">
    <property type="entry name" value="DUF6532"/>
    <property type="match status" value="1"/>
</dbReference>
<feature type="region of interest" description="Disordered" evidence="1">
    <location>
        <begin position="1"/>
        <end position="23"/>
    </location>
</feature>
<organism evidence="3 4">
    <name type="scientific">Sistotremastrum suecicum HHB10207 ss-3</name>
    <dbReference type="NCBI Taxonomy" id="1314776"/>
    <lineage>
        <taxon>Eukaryota</taxon>
        <taxon>Fungi</taxon>
        <taxon>Dikarya</taxon>
        <taxon>Basidiomycota</taxon>
        <taxon>Agaricomycotina</taxon>
        <taxon>Agaricomycetes</taxon>
        <taxon>Sistotremastrales</taxon>
        <taxon>Sistotremastraceae</taxon>
        <taxon>Sistotremastrum</taxon>
    </lineage>
</organism>
<name>A0A165ZQ94_9AGAM</name>
<evidence type="ECO:0000313" key="4">
    <source>
        <dbReference type="Proteomes" id="UP000076798"/>
    </source>
</evidence>
<feature type="compositionally biased region" description="Basic and acidic residues" evidence="1">
    <location>
        <begin position="196"/>
        <end position="210"/>
    </location>
</feature>
<feature type="compositionally biased region" description="Polar residues" evidence="1">
    <location>
        <begin position="126"/>
        <end position="137"/>
    </location>
</feature>
<proteinExistence type="predicted"/>
<keyword evidence="4" id="KW-1185">Reference proteome</keyword>
<dbReference type="InterPro" id="IPR045341">
    <property type="entry name" value="DUF6532"/>
</dbReference>
<feature type="compositionally biased region" description="Acidic residues" evidence="1">
    <location>
        <begin position="349"/>
        <end position="396"/>
    </location>
</feature>
<accession>A0A165ZQ94</accession>
<feature type="compositionally biased region" description="Polar residues" evidence="1">
    <location>
        <begin position="180"/>
        <end position="190"/>
    </location>
</feature>
<feature type="domain" description="DUF6532" evidence="2">
    <location>
        <begin position="457"/>
        <end position="669"/>
    </location>
</feature>